<accession>A0A9P5H2B9</accession>
<evidence type="ECO:0000256" key="1">
    <source>
        <dbReference type="SAM" id="MobiDB-lite"/>
    </source>
</evidence>
<gene>
    <name evidence="2" type="ORF">G7Z17_g9969</name>
</gene>
<sequence length="96" mass="9832">MAQRRTTAIEPTPRSRIQTLVRQGSKIGTSMDFRFWNRCAPPSVVTLLGYSQTHALLEATAVAAAATTTTAATAATAVSPAAHAAPASGAPARGTP</sequence>
<dbReference type="AlphaFoldDB" id="A0A9P5H2B9"/>
<keyword evidence="3" id="KW-1185">Reference proteome</keyword>
<evidence type="ECO:0000313" key="2">
    <source>
        <dbReference type="EMBL" id="KAF7544411.1"/>
    </source>
</evidence>
<dbReference type="EMBL" id="JAANBB010000305">
    <property type="protein sequence ID" value="KAF7544411.1"/>
    <property type="molecule type" value="Genomic_DNA"/>
</dbReference>
<proteinExistence type="predicted"/>
<comment type="caution">
    <text evidence="2">The sequence shown here is derived from an EMBL/GenBank/DDBJ whole genome shotgun (WGS) entry which is preliminary data.</text>
</comment>
<dbReference type="Proteomes" id="UP000722485">
    <property type="component" value="Unassembled WGS sequence"/>
</dbReference>
<feature type="region of interest" description="Disordered" evidence="1">
    <location>
        <begin position="77"/>
        <end position="96"/>
    </location>
</feature>
<evidence type="ECO:0000313" key="3">
    <source>
        <dbReference type="Proteomes" id="UP000722485"/>
    </source>
</evidence>
<organism evidence="2 3">
    <name type="scientific">Cylindrodendrum hubeiense</name>
    <dbReference type="NCBI Taxonomy" id="595255"/>
    <lineage>
        <taxon>Eukaryota</taxon>
        <taxon>Fungi</taxon>
        <taxon>Dikarya</taxon>
        <taxon>Ascomycota</taxon>
        <taxon>Pezizomycotina</taxon>
        <taxon>Sordariomycetes</taxon>
        <taxon>Hypocreomycetidae</taxon>
        <taxon>Hypocreales</taxon>
        <taxon>Nectriaceae</taxon>
        <taxon>Cylindrodendrum</taxon>
    </lineage>
</organism>
<name>A0A9P5H2B9_9HYPO</name>
<reference evidence="2" key="1">
    <citation type="submission" date="2020-03" db="EMBL/GenBank/DDBJ databases">
        <title>Draft Genome Sequence of Cylindrodendrum hubeiense.</title>
        <authorList>
            <person name="Buettner E."/>
            <person name="Kellner H."/>
        </authorList>
    </citation>
    <scope>NUCLEOTIDE SEQUENCE</scope>
    <source>
        <strain evidence="2">IHI 201604</strain>
    </source>
</reference>
<protein>
    <submittedName>
        <fullName evidence="2">Uncharacterized protein</fullName>
    </submittedName>
</protein>